<organism evidence="4 5">
    <name type="scientific">Zalerion maritima</name>
    <dbReference type="NCBI Taxonomy" id="339359"/>
    <lineage>
        <taxon>Eukaryota</taxon>
        <taxon>Fungi</taxon>
        <taxon>Dikarya</taxon>
        <taxon>Ascomycota</taxon>
        <taxon>Pezizomycotina</taxon>
        <taxon>Sordariomycetes</taxon>
        <taxon>Lulworthiomycetidae</taxon>
        <taxon>Lulworthiales</taxon>
        <taxon>Lulworthiaceae</taxon>
        <taxon>Zalerion</taxon>
    </lineage>
</organism>
<dbReference type="Pfam" id="PF13523">
    <property type="entry name" value="Acetyltransf_8"/>
    <property type="match status" value="1"/>
</dbReference>
<dbReference type="GO" id="GO:0016410">
    <property type="term" value="F:N-acyltransferase activity"/>
    <property type="evidence" value="ECO:0007669"/>
    <property type="project" value="TreeGrafter"/>
</dbReference>
<evidence type="ECO:0000259" key="3">
    <source>
        <dbReference type="SMART" id="SM01006"/>
    </source>
</evidence>
<gene>
    <name evidence="4" type="ORF">MKZ38_009753</name>
</gene>
<dbReference type="AlphaFoldDB" id="A0AAD5RUW6"/>
<feature type="domain" description="Acyltransferase MbtK/IucB-like conserved" evidence="3">
    <location>
        <begin position="296"/>
        <end position="345"/>
    </location>
</feature>
<name>A0AAD5RUW6_9PEZI</name>
<dbReference type="GO" id="GO:0019290">
    <property type="term" value="P:siderophore biosynthetic process"/>
    <property type="evidence" value="ECO:0007669"/>
    <property type="project" value="InterPro"/>
</dbReference>
<keyword evidence="5" id="KW-1185">Reference proteome</keyword>
<dbReference type="EMBL" id="JAKWBI020000079">
    <property type="protein sequence ID" value="KAJ2903531.1"/>
    <property type="molecule type" value="Genomic_DNA"/>
</dbReference>
<dbReference type="SMART" id="SM01006">
    <property type="entry name" value="AlcB"/>
    <property type="match status" value="1"/>
</dbReference>
<feature type="region of interest" description="Disordered" evidence="2">
    <location>
        <begin position="24"/>
        <end position="51"/>
    </location>
</feature>
<reference evidence="4" key="1">
    <citation type="submission" date="2022-07" db="EMBL/GenBank/DDBJ databases">
        <title>Draft genome sequence of Zalerion maritima ATCC 34329, a (micro)plastics degrading marine fungus.</title>
        <authorList>
            <person name="Paco A."/>
            <person name="Goncalves M.F.M."/>
            <person name="Rocha-Santos T.A.P."/>
            <person name="Alves A."/>
        </authorList>
    </citation>
    <scope>NUCLEOTIDE SEQUENCE</scope>
    <source>
        <strain evidence="4">ATCC 34329</strain>
    </source>
</reference>
<dbReference type="InterPro" id="IPR019432">
    <property type="entry name" value="Acyltransferase_MbtK/IucB-like"/>
</dbReference>
<sequence>MSPKRLLSFSPEETFLRLPHPYLTNYSIQPQSPQLSPPTTSNDQGPQAPRDQYFTLLPNAIKPVQPGGQLPAFPFHRSDLSFSAPRDPPNSLRPAESNNTLWGRARRCPSVSIVWGFEGCPSDGGERAAAGGARRDEPPSLAQLWLLVYALFTYRPSVESFRVAVLGPGHDHVRRLLLDSLLGVMHPEPVAAPGSPAPGPTPGQEGREVLILRASFWQGAGSPFGPRPAWLPSSPSFDTTNSNLPPLPLVHTLTYQNNNTSSSRPVRHPVRPSKPTAGSVVYSRYIPHLRETFSMVAMDAADEKHVELFHKWQNDPRVSAGWNESGSLEHHRGYLEKLRGDPSQIPLLAYWDEKPFAYFEVYWAKEDRLGAYYDSSDYDRGRHSLVGDPSFRGPHRVTAWWASLIHYLFLDESRTMRVVGEPKASNGTVLMYDFMAGFGMMGFAELPHKRSAMVGLARERFFEVCPFGADVAGAEEGVGANGDGITGGGVGGYESLKVVGGTGVGLVPKL</sequence>
<dbReference type="InterPro" id="IPR016181">
    <property type="entry name" value="Acyl_CoA_acyltransferase"/>
</dbReference>
<evidence type="ECO:0000313" key="5">
    <source>
        <dbReference type="Proteomes" id="UP001201980"/>
    </source>
</evidence>
<comment type="caution">
    <text evidence="4">The sequence shown here is derived from an EMBL/GenBank/DDBJ whole genome shotgun (WGS) entry which is preliminary data.</text>
</comment>
<dbReference type="PANTHER" id="PTHR31438:SF7">
    <property type="entry name" value="ACYLTRANSFERASE MBTK_IUCB-LIKE CONSERVED DOMAIN-CONTAINING PROTEIN"/>
    <property type="match status" value="1"/>
</dbReference>
<dbReference type="SUPFAM" id="SSF55729">
    <property type="entry name" value="Acyl-CoA N-acyltransferases (Nat)"/>
    <property type="match status" value="1"/>
</dbReference>
<comment type="similarity">
    <text evidence="1">Belongs to the lysine N-acyltransferase MbtK family.</text>
</comment>
<protein>
    <submittedName>
        <fullName evidence="4">Lysine N-acyltransferase</fullName>
    </submittedName>
</protein>
<evidence type="ECO:0000313" key="4">
    <source>
        <dbReference type="EMBL" id="KAJ2903531.1"/>
    </source>
</evidence>
<feature type="compositionally biased region" description="Low complexity" evidence="2">
    <location>
        <begin position="27"/>
        <end position="41"/>
    </location>
</feature>
<dbReference type="Proteomes" id="UP001201980">
    <property type="component" value="Unassembled WGS sequence"/>
</dbReference>
<dbReference type="Gene3D" id="3.40.630.30">
    <property type="match status" value="1"/>
</dbReference>
<dbReference type="PANTHER" id="PTHR31438">
    <property type="entry name" value="LYSINE N-ACYLTRANSFERASE C17G9.06C-RELATED"/>
    <property type="match status" value="1"/>
</dbReference>
<evidence type="ECO:0000256" key="1">
    <source>
        <dbReference type="ARBA" id="ARBA00009893"/>
    </source>
</evidence>
<accession>A0AAD5RUW6</accession>
<proteinExistence type="inferred from homology"/>
<evidence type="ECO:0000256" key="2">
    <source>
        <dbReference type="SAM" id="MobiDB-lite"/>
    </source>
</evidence>